<reference evidence="1 2" key="1">
    <citation type="journal article" date="2019" name="Int. J. Syst. Evol. Microbiol.">
        <title>The Global Catalogue of Microorganisms (GCM) 10K type strain sequencing project: providing services to taxonomists for standard genome sequencing and annotation.</title>
        <authorList>
            <consortium name="The Broad Institute Genomics Platform"/>
            <consortium name="The Broad Institute Genome Sequencing Center for Infectious Disease"/>
            <person name="Wu L."/>
            <person name="Ma J."/>
        </authorList>
    </citation>
    <scope>NUCLEOTIDE SEQUENCE [LARGE SCALE GENOMIC DNA]</scope>
    <source>
        <strain evidence="1 2">JCM 10425</strain>
    </source>
</reference>
<proteinExistence type="predicted"/>
<evidence type="ECO:0000313" key="2">
    <source>
        <dbReference type="Proteomes" id="UP001500967"/>
    </source>
</evidence>
<gene>
    <name evidence="1" type="ORF">GCM10009539_36110</name>
</gene>
<dbReference type="EMBL" id="BAAAGX010000014">
    <property type="protein sequence ID" value="GAA0247601.1"/>
    <property type="molecule type" value="Genomic_DNA"/>
</dbReference>
<dbReference type="RefSeq" id="WP_344649987.1">
    <property type="nucleotide sequence ID" value="NZ_BAAAGX010000014.1"/>
</dbReference>
<dbReference type="Proteomes" id="UP001500967">
    <property type="component" value="Unassembled WGS sequence"/>
</dbReference>
<accession>A0ABN0UE47</accession>
<keyword evidence="2" id="KW-1185">Reference proteome</keyword>
<evidence type="ECO:0000313" key="1">
    <source>
        <dbReference type="EMBL" id="GAA0247601.1"/>
    </source>
</evidence>
<protein>
    <recommendedName>
        <fullName evidence="3">PEGA domain-containing protein</fullName>
    </recommendedName>
</protein>
<organism evidence="1 2">
    <name type="scientific">Cryptosporangium japonicum</name>
    <dbReference type="NCBI Taxonomy" id="80872"/>
    <lineage>
        <taxon>Bacteria</taxon>
        <taxon>Bacillati</taxon>
        <taxon>Actinomycetota</taxon>
        <taxon>Actinomycetes</taxon>
        <taxon>Cryptosporangiales</taxon>
        <taxon>Cryptosporangiaceae</taxon>
        <taxon>Cryptosporangium</taxon>
    </lineage>
</organism>
<comment type="caution">
    <text evidence="1">The sequence shown here is derived from an EMBL/GenBank/DDBJ whole genome shotgun (WGS) entry which is preliminary data.</text>
</comment>
<sequence length="105" mass="11713">MEKPAARLVVTRTASSARDIWRRYRVEVDGRRIGTLKRGQSLTVDLSPGSHRVQALIDFEGSHPLEVNVPPGEEARLVVEPSEHLMPTFGLATARDPYLVLRPES</sequence>
<evidence type="ECO:0008006" key="3">
    <source>
        <dbReference type="Google" id="ProtNLM"/>
    </source>
</evidence>
<name>A0ABN0UE47_9ACTN</name>